<evidence type="ECO:0000313" key="11">
    <source>
        <dbReference type="EMBL" id="SUJ05149.1"/>
    </source>
</evidence>
<keyword evidence="3 6" id="KW-0521">NADP</keyword>
<dbReference type="GO" id="GO:0005737">
    <property type="term" value="C:cytoplasm"/>
    <property type="evidence" value="ECO:0007669"/>
    <property type="project" value="UniProtKB-SubCell"/>
</dbReference>
<evidence type="ECO:0000259" key="9">
    <source>
        <dbReference type="Pfam" id="PF03807"/>
    </source>
</evidence>
<feature type="binding site" evidence="8">
    <location>
        <begin position="70"/>
        <end position="73"/>
    </location>
    <ligand>
        <name>NADP(+)</name>
        <dbReference type="ChEBI" id="CHEBI:58349"/>
    </ligand>
</feature>
<comment type="catalytic activity">
    <reaction evidence="6">
        <text>L-proline + NADP(+) = (S)-1-pyrroline-5-carboxylate + NADPH + 2 H(+)</text>
        <dbReference type="Rhea" id="RHEA:14109"/>
        <dbReference type="ChEBI" id="CHEBI:15378"/>
        <dbReference type="ChEBI" id="CHEBI:17388"/>
        <dbReference type="ChEBI" id="CHEBI:57783"/>
        <dbReference type="ChEBI" id="CHEBI:58349"/>
        <dbReference type="ChEBI" id="CHEBI:60039"/>
        <dbReference type="EC" id="1.5.1.2"/>
    </reaction>
</comment>
<proteinExistence type="inferred from homology"/>
<sequence>MQTIVFVGAGSMAEAIIAGMVKKAVIHPKKLFVMNKGDDKRLFSLQQKYGISIVCEQRDALKKADLVVLATKPQDIHQAMLDISPFLNRSSAVLSVIAGISIKTIAKGLGARPIARAMPNTSATIGKSATGIAFNHTVDAILETQLLTLMNAIGLVQQVDEPDLHTVTALSGSGPAYVYYLVEAFEEVAIQKGLSPDIARSLIIQTLEGATAMLKETREEPAILRENVTSPNGTTAAGLQALADGDFKKIIANCIEKASERSEELALATCKMKQS</sequence>
<dbReference type="UniPathway" id="UPA00098">
    <property type="reaction ID" value="UER00361"/>
</dbReference>
<comment type="catalytic activity">
    <reaction evidence="6">
        <text>L-proline + NAD(+) = (S)-1-pyrroline-5-carboxylate + NADH + 2 H(+)</text>
        <dbReference type="Rhea" id="RHEA:14105"/>
        <dbReference type="ChEBI" id="CHEBI:15378"/>
        <dbReference type="ChEBI" id="CHEBI:17388"/>
        <dbReference type="ChEBI" id="CHEBI:57540"/>
        <dbReference type="ChEBI" id="CHEBI:57945"/>
        <dbReference type="ChEBI" id="CHEBI:60039"/>
        <dbReference type="EC" id="1.5.1.2"/>
    </reaction>
</comment>
<dbReference type="OrthoDB" id="9805754at2"/>
<comment type="function">
    <text evidence="5 6">Catalyzes the reduction of 1-pyrroline-5-carboxylate (PCA) to L-proline.</text>
</comment>
<dbReference type="PIRSF" id="PIRSF000193">
    <property type="entry name" value="Pyrrol-5-carb_rd"/>
    <property type="match status" value="1"/>
</dbReference>
<dbReference type="RefSeq" id="WP_115361146.1">
    <property type="nucleotide sequence ID" value="NZ_CP038012.1"/>
</dbReference>
<dbReference type="Gene3D" id="3.40.50.720">
    <property type="entry name" value="NAD(P)-binding Rossmann-like Domain"/>
    <property type="match status" value="1"/>
</dbReference>
<dbReference type="GO" id="GO:0055129">
    <property type="term" value="P:L-proline biosynthetic process"/>
    <property type="evidence" value="ECO:0007669"/>
    <property type="project" value="UniProtKB-UniRule"/>
</dbReference>
<keyword evidence="4 6" id="KW-0560">Oxidoreductase</keyword>
<dbReference type="NCBIfam" id="TIGR00112">
    <property type="entry name" value="proC"/>
    <property type="match status" value="1"/>
</dbReference>
<dbReference type="FunFam" id="1.10.3730.10:FF:000001">
    <property type="entry name" value="Pyrroline-5-carboxylate reductase"/>
    <property type="match status" value="1"/>
</dbReference>
<dbReference type="AlphaFoldDB" id="A0A380BRE0"/>
<evidence type="ECO:0000256" key="5">
    <source>
        <dbReference type="ARBA" id="ARBA00058118"/>
    </source>
</evidence>
<keyword evidence="6" id="KW-0963">Cytoplasm</keyword>
<dbReference type="PANTHER" id="PTHR11645">
    <property type="entry name" value="PYRROLINE-5-CARBOXYLATE REDUCTASE"/>
    <property type="match status" value="1"/>
</dbReference>
<dbReference type="PANTHER" id="PTHR11645:SF49">
    <property type="entry name" value="PYRROLINE-5-CARBOXYLATE REDUCTASE 1"/>
    <property type="match status" value="1"/>
</dbReference>
<evidence type="ECO:0000256" key="1">
    <source>
        <dbReference type="ARBA" id="ARBA00005525"/>
    </source>
</evidence>
<accession>A0A380BRE0</accession>
<evidence type="ECO:0000256" key="4">
    <source>
        <dbReference type="ARBA" id="ARBA00023002"/>
    </source>
</evidence>
<feature type="domain" description="Pyrroline-5-carboxylate reductase dimerisation" evidence="10">
    <location>
        <begin position="161"/>
        <end position="265"/>
    </location>
</feature>
<feature type="domain" description="Pyrroline-5-carboxylate reductase catalytic N-terminal" evidence="9">
    <location>
        <begin position="3"/>
        <end position="99"/>
    </location>
</feature>
<evidence type="ECO:0000313" key="12">
    <source>
        <dbReference type="Proteomes" id="UP000254519"/>
    </source>
</evidence>
<comment type="pathway">
    <text evidence="6">Amino-acid biosynthesis; L-proline biosynthesis; L-proline from L-glutamate 5-semialdehyde: step 1/1.</text>
</comment>
<dbReference type="InterPro" id="IPR028939">
    <property type="entry name" value="P5C_Rdtase_cat_N"/>
</dbReference>
<keyword evidence="2 6" id="KW-0641">Proline biosynthesis</keyword>
<dbReference type="InterPro" id="IPR000304">
    <property type="entry name" value="Pyrroline-COOH_reductase"/>
</dbReference>
<dbReference type="Proteomes" id="UP000254519">
    <property type="component" value="Unassembled WGS sequence"/>
</dbReference>
<evidence type="ECO:0000256" key="7">
    <source>
        <dbReference type="NCBIfam" id="TIGR00112"/>
    </source>
</evidence>
<evidence type="ECO:0000256" key="6">
    <source>
        <dbReference type="HAMAP-Rule" id="MF_01925"/>
    </source>
</evidence>
<gene>
    <name evidence="6 11" type="primary">proC</name>
    <name evidence="11" type="ORF">NCTC4822_01621</name>
</gene>
<comment type="similarity">
    <text evidence="1 6">Belongs to the pyrroline-5-carboxylate reductase family.</text>
</comment>
<dbReference type="SUPFAM" id="SSF51735">
    <property type="entry name" value="NAD(P)-binding Rossmann-fold domains"/>
    <property type="match status" value="1"/>
</dbReference>
<protein>
    <recommendedName>
        <fullName evidence="6 7">Pyrroline-5-carboxylate reductase</fullName>
        <shortName evidence="6">P5C reductase</shortName>
        <shortName evidence="6">P5CR</shortName>
        <ecNumber evidence="6 7">1.5.1.2</ecNumber>
    </recommendedName>
    <alternativeName>
        <fullName evidence="6">PCA reductase</fullName>
    </alternativeName>
</protein>
<evidence type="ECO:0000256" key="8">
    <source>
        <dbReference type="PIRSR" id="PIRSR000193-1"/>
    </source>
</evidence>
<dbReference type="InterPro" id="IPR008927">
    <property type="entry name" value="6-PGluconate_DH-like_C_sf"/>
</dbReference>
<dbReference type="EMBL" id="UGYZ01000002">
    <property type="protein sequence ID" value="SUJ05149.1"/>
    <property type="molecule type" value="Genomic_DNA"/>
</dbReference>
<dbReference type="Gene3D" id="1.10.3730.10">
    <property type="entry name" value="ProC C-terminal domain-like"/>
    <property type="match status" value="1"/>
</dbReference>
<comment type="subcellular location">
    <subcellularLocation>
        <location evidence="6">Cytoplasm</location>
    </subcellularLocation>
</comment>
<keyword evidence="6" id="KW-0028">Amino-acid biosynthesis</keyword>
<dbReference type="Pfam" id="PF03807">
    <property type="entry name" value="F420_oxidored"/>
    <property type="match status" value="1"/>
</dbReference>
<reference evidence="11 12" key="1">
    <citation type="submission" date="2018-06" db="EMBL/GenBank/DDBJ databases">
        <authorList>
            <consortium name="Pathogen Informatics"/>
            <person name="Doyle S."/>
        </authorList>
    </citation>
    <scope>NUCLEOTIDE SEQUENCE [LARGE SCALE GENOMIC DNA]</scope>
    <source>
        <strain evidence="12">ATCC 11859 / DSM 33 / NCIB 8841 / NCTC 4822</strain>
    </source>
</reference>
<evidence type="ECO:0000259" key="10">
    <source>
        <dbReference type="Pfam" id="PF14748"/>
    </source>
</evidence>
<dbReference type="EC" id="1.5.1.2" evidence="6 7"/>
<organism evidence="11 12">
    <name type="scientific">Sporosarcina pasteurii</name>
    <name type="common">Bacillus pasteurii</name>
    <dbReference type="NCBI Taxonomy" id="1474"/>
    <lineage>
        <taxon>Bacteria</taxon>
        <taxon>Bacillati</taxon>
        <taxon>Bacillota</taxon>
        <taxon>Bacilli</taxon>
        <taxon>Bacillales</taxon>
        <taxon>Caryophanaceae</taxon>
        <taxon>Sporosarcina</taxon>
    </lineage>
</organism>
<dbReference type="GO" id="GO:0004735">
    <property type="term" value="F:pyrroline-5-carboxylate reductase activity"/>
    <property type="evidence" value="ECO:0007669"/>
    <property type="project" value="UniProtKB-UniRule"/>
</dbReference>
<evidence type="ECO:0000256" key="3">
    <source>
        <dbReference type="ARBA" id="ARBA00022857"/>
    </source>
</evidence>
<dbReference type="InterPro" id="IPR036291">
    <property type="entry name" value="NAD(P)-bd_dom_sf"/>
</dbReference>
<dbReference type="InterPro" id="IPR029036">
    <property type="entry name" value="P5CR_dimer"/>
</dbReference>
<keyword evidence="12" id="KW-1185">Reference proteome</keyword>
<evidence type="ECO:0000256" key="2">
    <source>
        <dbReference type="ARBA" id="ARBA00022650"/>
    </source>
</evidence>
<name>A0A380BRE0_SPOPA</name>
<dbReference type="HAMAP" id="MF_01925">
    <property type="entry name" value="P5C_reductase"/>
    <property type="match status" value="1"/>
</dbReference>
<dbReference type="SUPFAM" id="SSF48179">
    <property type="entry name" value="6-phosphogluconate dehydrogenase C-terminal domain-like"/>
    <property type="match status" value="1"/>
</dbReference>
<dbReference type="Pfam" id="PF14748">
    <property type="entry name" value="P5CR_dimer"/>
    <property type="match status" value="1"/>
</dbReference>